<dbReference type="Gene3D" id="3.40.50.450">
    <property type="match status" value="1"/>
</dbReference>
<name>A0A1L9N3C1_ASPTC</name>
<dbReference type="GO" id="GO:0009691">
    <property type="term" value="P:cytokinin biosynthetic process"/>
    <property type="evidence" value="ECO:0007669"/>
    <property type="project" value="InterPro"/>
</dbReference>
<dbReference type="FunFam" id="3.40.50.450:FF:000018">
    <property type="entry name" value="Lysine decarboxylase-like protein"/>
    <property type="match status" value="1"/>
</dbReference>
<dbReference type="NCBIfam" id="TIGR00730">
    <property type="entry name" value="Rossman fold protein, TIGR00730 family"/>
    <property type="match status" value="1"/>
</dbReference>
<dbReference type="EMBL" id="KV878203">
    <property type="protein sequence ID" value="OJI83760.1"/>
    <property type="molecule type" value="Genomic_DNA"/>
</dbReference>
<evidence type="ECO:0000313" key="2">
    <source>
        <dbReference type="EMBL" id="OJI83760.1"/>
    </source>
</evidence>
<feature type="region of interest" description="Disordered" evidence="1">
    <location>
        <begin position="459"/>
        <end position="485"/>
    </location>
</feature>
<dbReference type="PANTHER" id="PTHR31223">
    <property type="entry name" value="LOG FAMILY PROTEIN YJL055W"/>
    <property type="match status" value="1"/>
</dbReference>
<gene>
    <name evidence="2" type="ORF">ASPTUDRAFT_55763</name>
</gene>
<reference evidence="3" key="1">
    <citation type="journal article" date="2017" name="Genome Biol.">
        <title>Comparative genomics reveals high biological diversity and specific adaptations in the industrially and medically important fungal genus Aspergillus.</title>
        <authorList>
            <person name="de Vries R.P."/>
            <person name="Riley R."/>
            <person name="Wiebenga A."/>
            <person name="Aguilar-Osorio G."/>
            <person name="Amillis S."/>
            <person name="Uchima C.A."/>
            <person name="Anderluh G."/>
            <person name="Asadollahi M."/>
            <person name="Askin M."/>
            <person name="Barry K."/>
            <person name="Battaglia E."/>
            <person name="Bayram O."/>
            <person name="Benocci T."/>
            <person name="Braus-Stromeyer S.A."/>
            <person name="Caldana C."/>
            <person name="Canovas D."/>
            <person name="Cerqueira G.C."/>
            <person name="Chen F."/>
            <person name="Chen W."/>
            <person name="Choi C."/>
            <person name="Clum A."/>
            <person name="Dos Santos R.A."/>
            <person name="Damasio A.R."/>
            <person name="Diallinas G."/>
            <person name="Emri T."/>
            <person name="Fekete E."/>
            <person name="Flipphi M."/>
            <person name="Freyberg S."/>
            <person name="Gallo A."/>
            <person name="Gournas C."/>
            <person name="Habgood R."/>
            <person name="Hainaut M."/>
            <person name="Harispe M.L."/>
            <person name="Henrissat B."/>
            <person name="Hilden K.S."/>
            <person name="Hope R."/>
            <person name="Hossain A."/>
            <person name="Karabika E."/>
            <person name="Karaffa L."/>
            <person name="Karanyi Z."/>
            <person name="Krasevec N."/>
            <person name="Kuo A."/>
            <person name="Kusch H."/>
            <person name="LaButti K."/>
            <person name="Lagendijk E.L."/>
            <person name="Lapidus A."/>
            <person name="Levasseur A."/>
            <person name="Lindquist E."/>
            <person name="Lipzen A."/>
            <person name="Logrieco A.F."/>
            <person name="MacCabe A."/>
            <person name="Maekelae M.R."/>
            <person name="Malavazi I."/>
            <person name="Melin P."/>
            <person name="Meyer V."/>
            <person name="Mielnichuk N."/>
            <person name="Miskei M."/>
            <person name="Molnar A.P."/>
            <person name="Mule G."/>
            <person name="Ngan C.Y."/>
            <person name="Orejas M."/>
            <person name="Orosz E."/>
            <person name="Ouedraogo J.P."/>
            <person name="Overkamp K.M."/>
            <person name="Park H.-S."/>
            <person name="Perrone G."/>
            <person name="Piumi F."/>
            <person name="Punt P.J."/>
            <person name="Ram A.F."/>
            <person name="Ramon A."/>
            <person name="Rauscher S."/>
            <person name="Record E."/>
            <person name="Riano-Pachon D.M."/>
            <person name="Robert V."/>
            <person name="Roehrig J."/>
            <person name="Ruller R."/>
            <person name="Salamov A."/>
            <person name="Salih N.S."/>
            <person name="Samson R.A."/>
            <person name="Sandor E."/>
            <person name="Sanguinetti M."/>
            <person name="Schuetze T."/>
            <person name="Sepcic K."/>
            <person name="Shelest E."/>
            <person name="Sherlock G."/>
            <person name="Sophianopoulou V."/>
            <person name="Squina F.M."/>
            <person name="Sun H."/>
            <person name="Susca A."/>
            <person name="Todd R.B."/>
            <person name="Tsang A."/>
            <person name="Unkles S.E."/>
            <person name="van de Wiele N."/>
            <person name="van Rossen-Uffink D."/>
            <person name="Oliveira J.V."/>
            <person name="Vesth T.C."/>
            <person name="Visser J."/>
            <person name="Yu J.-H."/>
            <person name="Zhou M."/>
            <person name="Andersen M.R."/>
            <person name="Archer D.B."/>
            <person name="Baker S.E."/>
            <person name="Benoit I."/>
            <person name="Brakhage A.A."/>
            <person name="Braus G.H."/>
            <person name="Fischer R."/>
            <person name="Frisvad J.C."/>
            <person name="Goldman G.H."/>
            <person name="Houbraken J."/>
            <person name="Oakley B."/>
            <person name="Pocsi I."/>
            <person name="Scazzocchio C."/>
            <person name="Seiboth B."/>
            <person name="vanKuyk P.A."/>
            <person name="Wortman J."/>
            <person name="Dyer P.S."/>
            <person name="Grigoriev I.V."/>
        </authorList>
    </citation>
    <scope>NUCLEOTIDE SEQUENCE [LARGE SCALE GENOMIC DNA]</scope>
    <source>
        <strain evidence="3">CBS 134.48</strain>
    </source>
</reference>
<dbReference type="PANTHER" id="PTHR31223:SF70">
    <property type="entry name" value="LOG FAMILY PROTEIN YJL055W"/>
    <property type="match status" value="1"/>
</dbReference>
<dbReference type="InterPro" id="IPR031100">
    <property type="entry name" value="LOG_fam"/>
</dbReference>
<organism evidence="2 3">
    <name type="scientific">Aspergillus tubingensis (strain CBS 134.48)</name>
    <dbReference type="NCBI Taxonomy" id="767770"/>
    <lineage>
        <taxon>Eukaryota</taxon>
        <taxon>Fungi</taxon>
        <taxon>Dikarya</taxon>
        <taxon>Ascomycota</taxon>
        <taxon>Pezizomycotina</taxon>
        <taxon>Eurotiomycetes</taxon>
        <taxon>Eurotiomycetidae</taxon>
        <taxon>Eurotiales</taxon>
        <taxon>Aspergillaceae</taxon>
        <taxon>Aspergillus</taxon>
        <taxon>Aspergillus subgen. Circumdati</taxon>
    </lineage>
</organism>
<dbReference type="SUPFAM" id="SSF102405">
    <property type="entry name" value="MCP/YpsA-like"/>
    <property type="match status" value="1"/>
</dbReference>
<dbReference type="OrthoDB" id="62952at2759"/>
<dbReference type="GO" id="GO:0005829">
    <property type="term" value="C:cytosol"/>
    <property type="evidence" value="ECO:0007669"/>
    <property type="project" value="TreeGrafter"/>
</dbReference>
<evidence type="ECO:0000256" key="1">
    <source>
        <dbReference type="SAM" id="MobiDB-lite"/>
    </source>
</evidence>
<sequence length="608" mass="67987">MDTIPLPDQVSELYNDLLSRCAPNEHKDWGLAITALKLLAITHRPFSILELSWAVTLHTAHHVTTVDDLSKLVDHKKLMSIIQPFIADVELDDLRKYQVQLIDESLKDSIKKKWATNHSNPDASGDDGQRYRSAEALILDICVRYLLLEEIGVKLVFSEEQIAISELPQASDLFNDEKDPVKYNSHCSWEAWEEDMTRFNPTERGLGEFFVYASCYWPEYYRLVTAEALPSLASIEKLCQADSNRICNWTQQNRRPGCAMPPRFPFDSQLYDPLSITCLYGSVDMLHVMLRDSDFDNGNFLKMTATKAADQILQWETCPDSGYFFWIRDLFFRLIIRRWRESSVSRPDWEDAFALIDLMTDQMVQQQRGYELCGRDEQQPVICVFCGAQPGNSPEYIAAARALAHELHAANAKLVYGGGTKGLMGEVAKTLVSLSGPSAVHGFIPEALVAHYPDANVGRQAEGKAQEDGKQPERMLAPGSSPAEGEYGRITIVDSMHERKQKMAEEVLAGGPGSGFVALPGGYGTLEEVAEVVTWNQLGIHDRGIVLLNVNGFWDGLVTWIEMAAQRGFVGQANKGIMVECKEVEEVIGALKAYKPSGGRLNLSWGSK</sequence>
<dbReference type="OMA" id="HCSWEAW"/>
<feature type="compositionally biased region" description="Basic and acidic residues" evidence="1">
    <location>
        <begin position="461"/>
        <end position="473"/>
    </location>
</feature>
<dbReference type="AlphaFoldDB" id="A0A1L9N3C1"/>
<dbReference type="GO" id="GO:0016799">
    <property type="term" value="F:hydrolase activity, hydrolyzing N-glycosyl compounds"/>
    <property type="evidence" value="ECO:0007669"/>
    <property type="project" value="TreeGrafter"/>
</dbReference>
<keyword evidence="3" id="KW-1185">Reference proteome</keyword>
<dbReference type="VEuPathDB" id="FungiDB:ASPTUDRAFT_55763"/>
<dbReference type="Proteomes" id="UP000184304">
    <property type="component" value="Unassembled WGS sequence"/>
</dbReference>
<protein>
    <submittedName>
        <fullName evidence="2">Uncharacterized protein</fullName>
    </submittedName>
</protein>
<dbReference type="InterPro" id="IPR005269">
    <property type="entry name" value="LOG"/>
</dbReference>
<accession>A0A1L9N3C1</accession>
<evidence type="ECO:0000313" key="3">
    <source>
        <dbReference type="Proteomes" id="UP000184304"/>
    </source>
</evidence>
<proteinExistence type="predicted"/>
<dbReference type="STRING" id="767770.A0A1L9N3C1"/>
<dbReference type="Pfam" id="PF03641">
    <property type="entry name" value="Lysine_decarbox"/>
    <property type="match status" value="1"/>
</dbReference>